<feature type="compositionally biased region" description="Basic and acidic residues" evidence="5">
    <location>
        <begin position="262"/>
        <end position="324"/>
    </location>
</feature>
<proteinExistence type="predicted"/>
<feature type="compositionally biased region" description="Low complexity" evidence="5">
    <location>
        <begin position="839"/>
        <end position="853"/>
    </location>
</feature>
<dbReference type="GO" id="GO:0150007">
    <property type="term" value="P:clathrin-dependent synaptic vesicle endocytosis"/>
    <property type="evidence" value="ECO:0007669"/>
    <property type="project" value="TreeGrafter"/>
</dbReference>
<dbReference type="Gene3D" id="2.30.30.40">
    <property type="entry name" value="SH3 Domains"/>
    <property type="match status" value="5"/>
</dbReference>
<feature type="compositionally biased region" description="Polar residues" evidence="5">
    <location>
        <begin position="789"/>
        <end position="799"/>
    </location>
</feature>
<dbReference type="Pfam" id="PF07653">
    <property type="entry name" value="SH3_2"/>
    <property type="match status" value="2"/>
</dbReference>
<dbReference type="Gene3D" id="1.10.238.10">
    <property type="entry name" value="EF-hand"/>
    <property type="match status" value="2"/>
</dbReference>
<evidence type="ECO:0000256" key="2">
    <source>
        <dbReference type="ARBA" id="ARBA00022837"/>
    </source>
</evidence>
<gene>
    <name evidence="9" type="ORF">MSPICULIGERA_LOCUS13127</name>
</gene>
<dbReference type="InterPro" id="IPR036028">
    <property type="entry name" value="SH3-like_dom_sf"/>
</dbReference>
<evidence type="ECO:0000313" key="9">
    <source>
        <dbReference type="EMBL" id="CAJ0574800.1"/>
    </source>
</evidence>
<feature type="non-terminal residue" evidence="9">
    <location>
        <position position="1283"/>
    </location>
</feature>
<feature type="region of interest" description="Disordered" evidence="5">
    <location>
        <begin position="581"/>
        <end position="604"/>
    </location>
</feature>
<feature type="domain" description="SH3" evidence="6">
    <location>
        <begin position="605"/>
        <end position="666"/>
    </location>
</feature>
<dbReference type="InterPro" id="IPR011993">
    <property type="entry name" value="PH-like_dom_sf"/>
</dbReference>
<feature type="domain" description="SH3" evidence="6">
    <location>
        <begin position="725"/>
        <end position="786"/>
    </location>
</feature>
<feature type="domain" description="EH" evidence="7">
    <location>
        <begin position="21"/>
        <end position="99"/>
    </location>
</feature>
<dbReference type="SMART" id="SM00027">
    <property type="entry name" value="EH"/>
    <property type="match status" value="2"/>
</dbReference>
<feature type="compositionally biased region" description="Polar residues" evidence="5">
    <location>
        <begin position="592"/>
        <end position="604"/>
    </location>
</feature>
<keyword evidence="1 3" id="KW-0728">SH3 domain</keyword>
<accession>A0AA36G178</accession>
<dbReference type="Pfam" id="PF00018">
    <property type="entry name" value="SH3_1"/>
    <property type="match status" value="3"/>
</dbReference>
<feature type="region of interest" description="Disordered" evidence="5">
    <location>
        <begin position="786"/>
        <end position="865"/>
    </location>
</feature>
<dbReference type="SUPFAM" id="SSF50729">
    <property type="entry name" value="PH domain-like"/>
    <property type="match status" value="1"/>
</dbReference>
<evidence type="ECO:0000259" key="6">
    <source>
        <dbReference type="PROSITE" id="PS50002"/>
    </source>
</evidence>
<dbReference type="Pfam" id="PF12763">
    <property type="entry name" value="EH"/>
    <property type="match status" value="2"/>
</dbReference>
<keyword evidence="2" id="KW-0106">Calcium</keyword>
<feature type="coiled-coil region" evidence="4">
    <location>
        <begin position="458"/>
        <end position="502"/>
    </location>
</feature>
<dbReference type="Proteomes" id="UP001177023">
    <property type="component" value="Unassembled WGS sequence"/>
</dbReference>
<feature type="region of interest" description="Disordered" evidence="5">
    <location>
        <begin position="549"/>
        <end position="569"/>
    </location>
</feature>
<dbReference type="CDD" id="cd00052">
    <property type="entry name" value="EH"/>
    <property type="match status" value="2"/>
</dbReference>
<comment type="caution">
    <text evidence="9">The sequence shown here is derived from an EMBL/GenBank/DDBJ whole genome shotgun (WGS) entry which is preliminary data.</text>
</comment>
<dbReference type="Pfam" id="PF16652">
    <property type="entry name" value="PH_13"/>
    <property type="match status" value="1"/>
</dbReference>
<evidence type="ECO:0000256" key="1">
    <source>
        <dbReference type="ARBA" id="ARBA00022443"/>
    </source>
</evidence>
<dbReference type="InterPro" id="IPR002048">
    <property type="entry name" value="EF_hand_dom"/>
</dbReference>
<dbReference type="Gene3D" id="2.30.29.30">
    <property type="entry name" value="Pleckstrin-homology domain (PH domain)/Phosphotyrosine-binding domain (PTB)"/>
    <property type="match status" value="1"/>
</dbReference>
<dbReference type="InterPro" id="IPR000261">
    <property type="entry name" value="EH_dom"/>
</dbReference>
<dbReference type="GO" id="GO:0060090">
    <property type="term" value="F:molecular adaptor activity"/>
    <property type="evidence" value="ECO:0007669"/>
    <property type="project" value="TreeGrafter"/>
</dbReference>
<dbReference type="SUPFAM" id="SSF47473">
    <property type="entry name" value="EF-hand"/>
    <property type="match status" value="2"/>
</dbReference>
<evidence type="ECO:0000259" key="8">
    <source>
        <dbReference type="PROSITE" id="PS50222"/>
    </source>
</evidence>
<dbReference type="InterPro" id="IPR018247">
    <property type="entry name" value="EF_Hand_1_Ca_BS"/>
</dbReference>
<evidence type="ECO:0000256" key="3">
    <source>
        <dbReference type="PROSITE-ProRule" id="PRU00192"/>
    </source>
</evidence>
<feature type="domain" description="SH3" evidence="6">
    <location>
        <begin position="945"/>
        <end position="1008"/>
    </location>
</feature>
<protein>
    <recommendedName>
        <fullName evidence="11">Intersectin-1</fullName>
    </recommendedName>
</protein>
<dbReference type="InterPro" id="IPR001849">
    <property type="entry name" value="PH_domain"/>
</dbReference>
<dbReference type="EMBL" id="CATQJA010002633">
    <property type="protein sequence ID" value="CAJ0574800.1"/>
    <property type="molecule type" value="Genomic_DNA"/>
</dbReference>
<dbReference type="SMART" id="SM00054">
    <property type="entry name" value="EFh"/>
    <property type="match status" value="2"/>
</dbReference>
<feature type="domain" description="SH3" evidence="6">
    <location>
        <begin position="881"/>
        <end position="939"/>
    </location>
</feature>
<dbReference type="CDD" id="cd11837">
    <property type="entry name" value="SH3_Intersectin_2"/>
    <property type="match status" value="1"/>
</dbReference>
<reference evidence="9" key="1">
    <citation type="submission" date="2023-06" db="EMBL/GenBank/DDBJ databases">
        <authorList>
            <person name="Delattre M."/>
        </authorList>
    </citation>
    <scope>NUCLEOTIDE SEQUENCE</scope>
    <source>
        <strain evidence="9">AF72</strain>
    </source>
</reference>
<evidence type="ECO:0000313" key="10">
    <source>
        <dbReference type="Proteomes" id="UP001177023"/>
    </source>
</evidence>
<dbReference type="PROSITE" id="PS50002">
    <property type="entry name" value="SH3"/>
    <property type="match status" value="5"/>
</dbReference>
<keyword evidence="4" id="KW-0175">Coiled coil</keyword>
<feature type="domain" description="EH" evidence="7">
    <location>
        <begin position="149"/>
        <end position="231"/>
    </location>
</feature>
<evidence type="ECO:0000259" key="7">
    <source>
        <dbReference type="PROSITE" id="PS50031"/>
    </source>
</evidence>
<dbReference type="PROSITE" id="PS50222">
    <property type="entry name" value="EF_HAND_2"/>
    <property type="match status" value="2"/>
</dbReference>
<feature type="domain" description="EF-hand" evidence="8">
    <location>
        <begin position="43"/>
        <end position="78"/>
    </location>
</feature>
<dbReference type="CDD" id="cd00174">
    <property type="entry name" value="SH3"/>
    <property type="match status" value="1"/>
</dbReference>
<feature type="compositionally biased region" description="Polar residues" evidence="5">
    <location>
        <begin position="811"/>
        <end position="831"/>
    </location>
</feature>
<evidence type="ECO:0000256" key="5">
    <source>
        <dbReference type="SAM" id="MobiDB-lite"/>
    </source>
</evidence>
<feature type="domain" description="EF-hand" evidence="8">
    <location>
        <begin position="182"/>
        <end position="217"/>
    </location>
</feature>
<evidence type="ECO:0000256" key="4">
    <source>
        <dbReference type="SAM" id="Coils"/>
    </source>
</evidence>
<evidence type="ECO:0008006" key="11">
    <source>
        <dbReference type="Google" id="ProtNLM"/>
    </source>
</evidence>
<dbReference type="PANTHER" id="PTHR11216">
    <property type="entry name" value="EH DOMAIN"/>
    <property type="match status" value="1"/>
</dbReference>
<sequence length="1283" mass="143054">MSSPWEISPEEHAANRVQFITAGPQNGKLTAMAARGVLVKSGLAQQILAQIWALSDLDRDGQLDEREFSIAMKLTRNAMAGMAMPPQLPPSMLQMPQMSMPQMVPPLPAMPQYNTAPPAVMQNALRTGFSAGTWSTGRQLGDWSMPHQKKLHHAQQFNQLDKQRVGWLAGNVARNAMGLSGLPMPTLAHIWNLSDVNKDGRLNVDEFCIASFLIEMHKDGYALPVTTPPELAQLCGGDRSQADSPHLEPGAPPPQKTSTPKTFEDKRKDNFDKGQAELDRRRQILQEEEDRRKAEIQKREREEFEKKERERLEKERRAEEERRAEAERQRILYEQRMEEERKREEEREAIRKEQEKARMVELEKTRLKEMQTVKEKEAEHTAQRLQRQKTLGFQLQALDEKAVDVESEIGQARGRIELITKEIEGMRESRDTKVARIQQLQTKHQQAAVRSQELAHALLQLQTANRDTTAQLDEIERTQKKASETRALLEKLRGEVEEAKARTAAQNGILAQKQEAYAVQKPKFEAFNVDYKEGLRLLQQLQAEARQMVEKKRQEQQQRQASIQSPQTHDAFAAQANPFSAQENGQKESHSHGSSTTLPSNTTSAGTVKYRAKFDFEGRSEDELSFQQGEIVLVFEGHASEPGWLAGQIRNKVGWFPEAFAEPLAPVNTNITQPIQSVSEVVASPSLERIQEEDGAHETIASLMQKTRIAEEQAQAQQQQPASTPEAIIGVATAQFAWKARNEGDLSFAKGDVIQVIEQQEMKWRGRKTDGTVGWFPKSYAKMTAEKTAPQSNGHTQQAPAYDVPPGDIPATTSQQSLNKQTSLQSSHSITSPPPMYDAPPGDYAAPAYDTPPGDVPSSTSQHSLAEAAWKTPAGGTGAQPNGEWFVAVFNFEAVEEGDLPLTTGDRILVLEQKDQWWKGVSNGREGVFPANYVEKGSGAVTPGKCSERARVIVDFTASSPGQLALRKGDTVTVTEKSRQGWWHGEVVRDGHSTQGWFPGDYVESMTNGVTSPSGTLAIAQFDYEATQHDELSLKVGDRVIVTHRQDADWWTGHLQNVPTHSGVFPSAYVQIEAGSPVDDLSRVVSAGTSTPHHPVASKASIKMQQLVKGSRKLLHSGILWKARSGRQLVAILFNDFLLLTTPSETVANTSGFRLSPQSELTLTTYRSPLLLHRLMINDRETETEGQITLKHGDHDDSCQFLFTEKTGMIRLLLVEPRVFCPDVPLIEETALPFQNLFNQGPGGAFAVRKEIDLLANSSASNTKQRAVATIRFALHMYKPDFY</sequence>
<dbReference type="PANTHER" id="PTHR11216:SF170">
    <property type="entry name" value="DYNAMIN ASSOCIATED PROTEIN 160, ISOFORM D"/>
    <property type="match status" value="1"/>
</dbReference>
<name>A0AA36G178_9BILA</name>
<dbReference type="GO" id="GO:0005509">
    <property type="term" value="F:calcium ion binding"/>
    <property type="evidence" value="ECO:0007669"/>
    <property type="project" value="InterPro"/>
</dbReference>
<dbReference type="SUPFAM" id="SSF50044">
    <property type="entry name" value="SH3-domain"/>
    <property type="match status" value="5"/>
</dbReference>
<dbReference type="PROSITE" id="PS00018">
    <property type="entry name" value="EF_HAND_1"/>
    <property type="match status" value="2"/>
</dbReference>
<feature type="domain" description="SH3" evidence="6">
    <location>
        <begin position="1013"/>
        <end position="1075"/>
    </location>
</feature>
<organism evidence="9 10">
    <name type="scientific">Mesorhabditis spiculigera</name>
    <dbReference type="NCBI Taxonomy" id="96644"/>
    <lineage>
        <taxon>Eukaryota</taxon>
        <taxon>Metazoa</taxon>
        <taxon>Ecdysozoa</taxon>
        <taxon>Nematoda</taxon>
        <taxon>Chromadorea</taxon>
        <taxon>Rhabditida</taxon>
        <taxon>Rhabditina</taxon>
        <taxon>Rhabditomorpha</taxon>
        <taxon>Rhabditoidea</taxon>
        <taxon>Rhabditidae</taxon>
        <taxon>Mesorhabditinae</taxon>
        <taxon>Mesorhabditis</taxon>
    </lineage>
</organism>
<dbReference type="InterPro" id="IPR011992">
    <property type="entry name" value="EF-hand-dom_pair"/>
</dbReference>
<dbReference type="GO" id="GO:0097708">
    <property type="term" value="C:intracellular vesicle"/>
    <property type="evidence" value="ECO:0007669"/>
    <property type="project" value="TreeGrafter"/>
</dbReference>
<keyword evidence="10" id="KW-1185">Reference proteome</keyword>
<dbReference type="GO" id="GO:0042734">
    <property type="term" value="C:presynaptic membrane"/>
    <property type="evidence" value="ECO:0007669"/>
    <property type="project" value="TreeGrafter"/>
</dbReference>
<dbReference type="SMART" id="SM00326">
    <property type="entry name" value="SH3"/>
    <property type="match status" value="5"/>
</dbReference>
<dbReference type="PROSITE" id="PS50031">
    <property type="entry name" value="EH"/>
    <property type="match status" value="2"/>
</dbReference>
<dbReference type="GO" id="GO:0005737">
    <property type="term" value="C:cytoplasm"/>
    <property type="evidence" value="ECO:0007669"/>
    <property type="project" value="TreeGrafter"/>
</dbReference>
<feature type="region of interest" description="Disordered" evidence="5">
    <location>
        <begin position="232"/>
        <end position="324"/>
    </location>
</feature>
<dbReference type="InterPro" id="IPR001452">
    <property type="entry name" value="SH3_domain"/>
</dbReference>
<dbReference type="PRINTS" id="PR00452">
    <property type="entry name" value="SH3DOMAIN"/>
</dbReference>